<keyword evidence="8 9" id="KW-0472">Membrane</keyword>
<evidence type="ECO:0000256" key="6">
    <source>
        <dbReference type="ARBA" id="ARBA00022989"/>
    </source>
</evidence>
<dbReference type="GO" id="GO:0007035">
    <property type="term" value="P:vacuolar acidification"/>
    <property type="evidence" value="ECO:0007669"/>
    <property type="project" value="TreeGrafter"/>
</dbReference>
<evidence type="ECO:0000256" key="3">
    <source>
        <dbReference type="ARBA" id="ARBA00022448"/>
    </source>
</evidence>
<evidence type="ECO:0000256" key="4">
    <source>
        <dbReference type="ARBA" id="ARBA00022692"/>
    </source>
</evidence>
<evidence type="ECO:0000313" key="10">
    <source>
        <dbReference type="EMBL" id="PIA16138.1"/>
    </source>
</evidence>
<feature type="transmembrane region" description="Helical" evidence="9">
    <location>
        <begin position="6"/>
        <end position="24"/>
    </location>
</feature>
<organism evidence="10 11">
    <name type="scientific">Coemansia reversa (strain ATCC 12441 / NRRL 1564)</name>
    <dbReference type="NCBI Taxonomy" id="763665"/>
    <lineage>
        <taxon>Eukaryota</taxon>
        <taxon>Fungi</taxon>
        <taxon>Fungi incertae sedis</taxon>
        <taxon>Zoopagomycota</taxon>
        <taxon>Kickxellomycotina</taxon>
        <taxon>Kickxellomycetes</taxon>
        <taxon>Kickxellales</taxon>
        <taxon>Kickxellaceae</taxon>
        <taxon>Coemansia</taxon>
    </lineage>
</organism>
<dbReference type="GO" id="GO:0046961">
    <property type="term" value="F:proton-transporting ATPase activity, rotational mechanism"/>
    <property type="evidence" value="ECO:0007669"/>
    <property type="project" value="InterPro"/>
</dbReference>
<dbReference type="Pfam" id="PF05493">
    <property type="entry name" value="ATP_synt_H"/>
    <property type="match status" value="1"/>
</dbReference>
<keyword evidence="7" id="KW-0406">Ion transport</keyword>
<keyword evidence="4 9" id="KW-0812">Transmembrane</keyword>
<dbReference type="EMBL" id="KZ303502">
    <property type="protein sequence ID" value="PIA16138.1"/>
    <property type="molecule type" value="Genomic_DNA"/>
</dbReference>
<keyword evidence="5" id="KW-0375">Hydrogen ion transport</keyword>
<dbReference type="AlphaFoldDB" id="A0A2G5BAU7"/>
<feature type="transmembrane region" description="Helical" evidence="9">
    <location>
        <begin position="36"/>
        <end position="54"/>
    </location>
</feature>
<protein>
    <submittedName>
        <fullName evidence="10">Uncharacterized protein</fullName>
    </submittedName>
</protein>
<keyword evidence="11" id="KW-1185">Reference proteome</keyword>
<dbReference type="STRING" id="763665.A0A2G5BAU7"/>
<dbReference type="Proteomes" id="UP000242474">
    <property type="component" value="Unassembled WGS sequence"/>
</dbReference>
<dbReference type="OrthoDB" id="1508846at2759"/>
<sequence length="71" mass="8009">MGGALVFWVGLLICGVCVGAMFTFKSRSDPTLWRTCTILSLTCCYLMWAITYLAQLHPIIVPKRDDLRIDL</sequence>
<evidence type="ECO:0000256" key="7">
    <source>
        <dbReference type="ARBA" id="ARBA00023065"/>
    </source>
</evidence>
<proteinExistence type="inferred from homology"/>
<keyword evidence="6 9" id="KW-1133">Transmembrane helix</keyword>
<evidence type="ECO:0000256" key="2">
    <source>
        <dbReference type="ARBA" id="ARBA00008328"/>
    </source>
</evidence>
<dbReference type="InterPro" id="IPR008389">
    <property type="entry name" value="ATPase_V0-cplx_e1/e2_su"/>
</dbReference>
<name>A0A2G5BAU7_COERN</name>
<comment type="similarity">
    <text evidence="2">Belongs to the V-ATPase e1/e2 subunit family.</text>
</comment>
<reference evidence="10 11" key="1">
    <citation type="journal article" date="2015" name="Genome Biol. Evol.">
        <title>Phylogenomic analyses indicate that early fungi evolved digesting cell walls of algal ancestors of land plants.</title>
        <authorList>
            <person name="Chang Y."/>
            <person name="Wang S."/>
            <person name="Sekimoto S."/>
            <person name="Aerts A.L."/>
            <person name="Choi C."/>
            <person name="Clum A."/>
            <person name="LaButti K.M."/>
            <person name="Lindquist E.A."/>
            <person name="Yee Ngan C."/>
            <person name="Ohm R.A."/>
            <person name="Salamov A.A."/>
            <person name="Grigoriev I.V."/>
            <person name="Spatafora J.W."/>
            <person name="Berbee M.L."/>
        </authorList>
    </citation>
    <scope>NUCLEOTIDE SEQUENCE [LARGE SCALE GENOMIC DNA]</scope>
    <source>
        <strain evidence="10 11">NRRL 1564</strain>
    </source>
</reference>
<evidence type="ECO:0000313" key="11">
    <source>
        <dbReference type="Proteomes" id="UP000242474"/>
    </source>
</evidence>
<keyword evidence="3" id="KW-0813">Transport</keyword>
<dbReference type="PANTHER" id="PTHR12263:SF0">
    <property type="entry name" value="V-TYPE PROTON ATPASE SUBUNIT"/>
    <property type="match status" value="1"/>
</dbReference>
<dbReference type="GO" id="GO:0012505">
    <property type="term" value="C:endomembrane system"/>
    <property type="evidence" value="ECO:0007669"/>
    <property type="project" value="UniProtKB-SubCell"/>
</dbReference>
<comment type="subcellular location">
    <subcellularLocation>
        <location evidence="1">Endomembrane system</location>
        <topology evidence="1">Multi-pass membrane protein</topology>
    </subcellularLocation>
</comment>
<evidence type="ECO:0000256" key="5">
    <source>
        <dbReference type="ARBA" id="ARBA00022781"/>
    </source>
</evidence>
<gene>
    <name evidence="10" type="ORF">COEREDRAFT_81572</name>
</gene>
<accession>A0A2G5BAU7</accession>
<evidence type="ECO:0000256" key="9">
    <source>
        <dbReference type="SAM" id="Phobius"/>
    </source>
</evidence>
<evidence type="ECO:0000256" key="1">
    <source>
        <dbReference type="ARBA" id="ARBA00004127"/>
    </source>
</evidence>
<dbReference type="GO" id="GO:0000220">
    <property type="term" value="C:vacuolar proton-transporting V-type ATPase, V0 domain"/>
    <property type="evidence" value="ECO:0007669"/>
    <property type="project" value="TreeGrafter"/>
</dbReference>
<evidence type="ECO:0000256" key="8">
    <source>
        <dbReference type="ARBA" id="ARBA00023136"/>
    </source>
</evidence>
<dbReference type="PANTHER" id="PTHR12263">
    <property type="entry name" value="VACUOLAR ATP SYNTHASE SUBUNIT H"/>
    <property type="match status" value="1"/>
</dbReference>